<feature type="region of interest" description="Disordered" evidence="1">
    <location>
        <begin position="23"/>
        <end position="68"/>
    </location>
</feature>
<organism evidence="3 4">
    <name type="scientific">Moritella viscosa</name>
    <dbReference type="NCBI Taxonomy" id="80854"/>
    <lineage>
        <taxon>Bacteria</taxon>
        <taxon>Pseudomonadati</taxon>
        <taxon>Pseudomonadota</taxon>
        <taxon>Gammaproteobacteria</taxon>
        <taxon>Alteromonadales</taxon>
        <taxon>Moritellaceae</taxon>
        <taxon>Moritella</taxon>
    </lineage>
</organism>
<proteinExistence type="predicted"/>
<name>A0ABY1H7Z6_9GAMM</name>
<dbReference type="InterPro" id="IPR028994">
    <property type="entry name" value="Integrin_alpha_N"/>
</dbReference>
<evidence type="ECO:0000313" key="3">
    <source>
        <dbReference type="EMBL" id="SGY84158.1"/>
    </source>
</evidence>
<dbReference type="SUPFAM" id="SSF69322">
    <property type="entry name" value="Tricorn protease domain 2"/>
    <property type="match status" value="1"/>
</dbReference>
<sequence length="488" mass="54480">MYYKKIVILSLFSIFTLVGCNSSDTPSQENKGKPNIINPDDSGTSDPDDSGTSDPDDSGTSDPDDEITSISFDKEMTKTLINAPLYIGNRKLYASKNGKILVVADRGDSVTVNVFKKQKNGWSLVKQITSNDRVFATKISINNDGSYLFISSPYEDSNYIENSGAVHIYKNNGNTFHLEQTLTNNSIKRNGNFGSDISISDDGNILAISADQNKRSNDKHGGVFLYEKNLNSNTWVFSNEINGNSEDAYFGSHIELNGDGNKLLVSNLSTHLYLIDSPTNKSKPLQTIQVESVNDIAFNRDGTVFAYSNYEGDDESVTIYTLEDNIYKKHPLSNPISNNFFNTYPGYQFARQIELSEDGTTLLASASNDHYEPPTSTLVKDFNLESLLTKIEECPPRYGSSSKISTGAVIAYEMDKEDNSWKVKQYIKPNLSEIRKYNKKDICNQNFEDVYKGERKVIEQISFTILNDSIIASTINGNLFEYKNLASK</sequence>
<evidence type="ECO:0000256" key="2">
    <source>
        <dbReference type="SAM" id="SignalP"/>
    </source>
</evidence>
<keyword evidence="4" id="KW-1185">Reference proteome</keyword>
<dbReference type="PROSITE" id="PS51257">
    <property type="entry name" value="PROKAR_LIPOPROTEIN"/>
    <property type="match status" value="1"/>
</dbReference>
<feature type="chain" id="PRO_5045384895" description="Lipoprotein" evidence="2">
    <location>
        <begin position="20"/>
        <end position="488"/>
    </location>
</feature>
<feature type="compositionally biased region" description="Acidic residues" evidence="1">
    <location>
        <begin position="46"/>
        <end position="67"/>
    </location>
</feature>
<comment type="caution">
    <text evidence="3">The sequence shown here is derived from an EMBL/GenBank/DDBJ whole genome shotgun (WGS) entry which is preliminary data.</text>
</comment>
<accession>A0ABY1H7Z6</accession>
<reference evidence="3 4" key="1">
    <citation type="submission" date="2016-11" db="EMBL/GenBank/DDBJ databases">
        <authorList>
            <person name="Klemetsen T."/>
        </authorList>
    </citation>
    <scope>NUCLEOTIDE SEQUENCE [LARGE SCALE GENOMIC DNA]</scope>
    <source>
        <strain evidence="3">MT 2528</strain>
    </source>
</reference>
<evidence type="ECO:0000313" key="4">
    <source>
        <dbReference type="Proteomes" id="UP000182660"/>
    </source>
</evidence>
<feature type="signal peptide" evidence="2">
    <location>
        <begin position="1"/>
        <end position="19"/>
    </location>
</feature>
<dbReference type="PANTHER" id="PTHR36220">
    <property type="entry name" value="UNNAMED PRODUCT"/>
    <property type="match status" value="1"/>
</dbReference>
<evidence type="ECO:0000256" key="1">
    <source>
        <dbReference type="SAM" id="MobiDB-lite"/>
    </source>
</evidence>
<dbReference type="Gene3D" id="2.130.10.130">
    <property type="entry name" value="Integrin alpha, N-terminal"/>
    <property type="match status" value="1"/>
</dbReference>
<protein>
    <recommendedName>
        <fullName evidence="5">Lipoprotein</fullName>
    </recommendedName>
</protein>
<dbReference type="RefSeq" id="WP_075531965.1">
    <property type="nucleotide sequence ID" value="NZ_CAWRCN010000059.1"/>
</dbReference>
<dbReference type="Proteomes" id="UP000182660">
    <property type="component" value="Unassembled WGS sequence"/>
</dbReference>
<dbReference type="EMBL" id="FPLJ01000018">
    <property type="protein sequence ID" value="SGY84158.1"/>
    <property type="molecule type" value="Genomic_DNA"/>
</dbReference>
<dbReference type="PANTHER" id="PTHR36220:SF1">
    <property type="entry name" value="GAMMA TUBULIN COMPLEX COMPONENT C-TERMINAL DOMAIN-CONTAINING PROTEIN"/>
    <property type="match status" value="1"/>
</dbReference>
<gene>
    <name evidence="3" type="ORF">MT2528_0579</name>
</gene>
<evidence type="ECO:0008006" key="5">
    <source>
        <dbReference type="Google" id="ProtNLM"/>
    </source>
</evidence>
<keyword evidence="2" id="KW-0732">Signal</keyword>